<dbReference type="Gene3D" id="3.40.190.10">
    <property type="entry name" value="Periplasmic binding protein-like II"/>
    <property type="match status" value="1"/>
</dbReference>
<dbReference type="InterPro" id="IPR013525">
    <property type="entry name" value="ABC2_TM"/>
</dbReference>
<evidence type="ECO:0000313" key="7">
    <source>
        <dbReference type="EMBL" id="MBO8429723.1"/>
    </source>
</evidence>
<sequence>MGKNKISVIIAREYAIRVKKKSFILTTIFAPILMAAIFVVPMLIAAYSEDGNRLDIKVSDNSGIVMPYLENGETLMFEDASGISLDTLKAMARRDESLAVLSISPLDSNRNVTLSLYSEKQINADNQSRIRRMAEEAVEANKLAGYNIPGLEKIVEDIKPEVKVNTFLVDDSPEGEKASKVEIYMVIGYVASFLIYMFIFMFGGMVMRSVIDEKSNRIVEVIVSSVKPFQLMMGKIIGVAAVGLTQFLIWIVLTLALVSVAIPLFGPEEIIQGATAQTDQVSAIMESSGVEADAVSAAVPAAEFESGAESFINALSSINFTQIIICFLVYFLLGYLLYSGMFAAVGSAVDNEADTQQLSLPITVPLIVGLFIMLHTFQYPDSSLSFWASIIPFTSPMVMMARIAYGVPFWELLLSISLLVVTFLLLTYISGRIYRIGILMYGKKASWKDLSKWIRYKD</sequence>
<feature type="transmembrane region" description="Helical" evidence="5">
    <location>
        <begin position="247"/>
        <end position="265"/>
    </location>
</feature>
<dbReference type="Proteomes" id="UP000823635">
    <property type="component" value="Unassembled WGS sequence"/>
</dbReference>
<proteinExistence type="predicted"/>
<feature type="transmembrane region" description="Helical" evidence="5">
    <location>
        <begin position="183"/>
        <end position="206"/>
    </location>
</feature>
<dbReference type="GO" id="GO:0140359">
    <property type="term" value="F:ABC-type transporter activity"/>
    <property type="evidence" value="ECO:0007669"/>
    <property type="project" value="InterPro"/>
</dbReference>
<evidence type="ECO:0000313" key="8">
    <source>
        <dbReference type="Proteomes" id="UP000823635"/>
    </source>
</evidence>
<reference evidence="7" key="1">
    <citation type="submission" date="2020-10" db="EMBL/GenBank/DDBJ databases">
        <authorList>
            <person name="Gilroy R."/>
        </authorList>
    </citation>
    <scope>NUCLEOTIDE SEQUENCE</scope>
    <source>
        <strain evidence="7">15467</strain>
    </source>
</reference>
<dbReference type="EMBL" id="JADINB010000155">
    <property type="protein sequence ID" value="MBO8429723.1"/>
    <property type="molecule type" value="Genomic_DNA"/>
</dbReference>
<comment type="subcellular location">
    <subcellularLocation>
        <location evidence="1">Membrane</location>
        <topology evidence="1">Multi-pass membrane protein</topology>
    </subcellularLocation>
</comment>
<dbReference type="PANTHER" id="PTHR43471:SF3">
    <property type="entry name" value="ABC TRANSPORTER PERMEASE PROTEIN NATB"/>
    <property type="match status" value="1"/>
</dbReference>
<evidence type="ECO:0000259" key="6">
    <source>
        <dbReference type="Pfam" id="PF12698"/>
    </source>
</evidence>
<accession>A0A9D9DLF2</accession>
<reference evidence="7" key="2">
    <citation type="journal article" date="2021" name="PeerJ">
        <title>Extensive microbial diversity within the chicken gut microbiome revealed by metagenomics and culture.</title>
        <authorList>
            <person name="Gilroy R."/>
            <person name="Ravi A."/>
            <person name="Getino M."/>
            <person name="Pursley I."/>
            <person name="Horton D.L."/>
            <person name="Alikhan N.F."/>
            <person name="Baker D."/>
            <person name="Gharbi K."/>
            <person name="Hall N."/>
            <person name="Watson M."/>
            <person name="Adriaenssens E.M."/>
            <person name="Foster-Nyarko E."/>
            <person name="Jarju S."/>
            <person name="Secka A."/>
            <person name="Antonio M."/>
            <person name="Oren A."/>
            <person name="Chaudhuri R.R."/>
            <person name="La Ragione R."/>
            <person name="Hildebrand F."/>
            <person name="Pallen M.J."/>
        </authorList>
    </citation>
    <scope>NUCLEOTIDE SEQUENCE</scope>
    <source>
        <strain evidence="7">15467</strain>
    </source>
</reference>
<feature type="domain" description="ABC-2 type transporter transmembrane" evidence="6">
    <location>
        <begin position="21"/>
        <end position="430"/>
    </location>
</feature>
<keyword evidence="2 5" id="KW-0812">Transmembrane</keyword>
<organism evidence="7 8">
    <name type="scientific">Candidatus Egerieousia excrementavium</name>
    <dbReference type="NCBI Taxonomy" id="2840778"/>
    <lineage>
        <taxon>Bacteria</taxon>
        <taxon>Pseudomonadati</taxon>
        <taxon>Bacteroidota</taxon>
        <taxon>Bacteroidia</taxon>
        <taxon>Bacteroidales</taxon>
        <taxon>Candidatus Egerieousia</taxon>
    </lineage>
</organism>
<name>A0A9D9DLF2_9BACT</name>
<dbReference type="PANTHER" id="PTHR43471">
    <property type="entry name" value="ABC TRANSPORTER PERMEASE"/>
    <property type="match status" value="1"/>
</dbReference>
<dbReference type="GO" id="GO:0016020">
    <property type="term" value="C:membrane"/>
    <property type="evidence" value="ECO:0007669"/>
    <property type="project" value="UniProtKB-SubCell"/>
</dbReference>
<feature type="transmembrane region" description="Helical" evidence="5">
    <location>
        <begin position="320"/>
        <end position="338"/>
    </location>
</feature>
<evidence type="ECO:0000256" key="2">
    <source>
        <dbReference type="ARBA" id="ARBA00022692"/>
    </source>
</evidence>
<dbReference type="Pfam" id="PF12698">
    <property type="entry name" value="ABC2_membrane_3"/>
    <property type="match status" value="1"/>
</dbReference>
<evidence type="ECO:0000256" key="4">
    <source>
        <dbReference type="ARBA" id="ARBA00023136"/>
    </source>
</evidence>
<feature type="transmembrane region" description="Helical" evidence="5">
    <location>
        <begin position="22"/>
        <end position="47"/>
    </location>
</feature>
<keyword evidence="3 5" id="KW-1133">Transmembrane helix</keyword>
<dbReference type="AlphaFoldDB" id="A0A9D9DLF2"/>
<dbReference type="SUPFAM" id="SSF53850">
    <property type="entry name" value="Periplasmic binding protein-like II"/>
    <property type="match status" value="1"/>
</dbReference>
<evidence type="ECO:0000256" key="3">
    <source>
        <dbReference type="ARBA" id="ARBA00022989"/>
    </source>
</evidence>
<comment type="caution">
    <text evidence="7">The sequence shown here is derived from an EMBL/GenBank/DDBJ whole genome shotgun (WGS) entry which is preliminary data.</text>
</comment>
<keyword evidence="4 5" id="KW-0472">Membrane</keyword>
<evidence type="ECO:0000256" key="1">
    <source>
        <dbReference type="ARBA" id="ARBA00004141"/>
    </source>
</evidence>
<feature type="transmembrane region" description="Helical" evidence="5">
    <location>
        <begin position="412"/>
        <end position="434"/>
    </location>
</feature>
<evidence type="ECO:0000256" key="5">
    <source>
        <dbReference type="SAM" id="Phobius"/>
    </source>
</evidence>
<feature type="transmembrane region" description="Helical" evidence="5">
    <location>
        <begin position="358"/>
        <end position="377"/>
    </location>
</feature>
<protein>
    <submittedName>
        <fullName evidence="7">ABC transporter permease</fullName>
    </submittedName>
</protein>
<gene>
    <name evidence="7" type="ORF">IAC68_07335</name>
</gene>